<comment type="function">
    <text evidence="4">Catalyzes the ATP-dependent conversion of 5-aminoimidazole ribonucleotide (AIR) and HCO(3)(-) to N5-carboxyaminoimidazole ribonucleotide (N5-CAIR).</text>
</comment>
<accession>A0A6B1DXA7</accession>
<keyword evidence="2 4" id="KW-0658">Purine biosynthesis</keyword>
<dbReference type="InterPro" id="IPR003135">
    <property type="entry name" value="ATP-grasp_carboxylate-amine"/>
</dbReference>
<dbReference type="SUPFAM" id="SSF56059">
    <property type="entry name" value="Glutathione synthetase ATP-binding domain-like"/>
    <property type="match status" value="1"/>
</dbReference>
<comment type="subunit">
    <text evidence="4 5">Homodimer.</text>
</comment>
<evidence type="ECO:0000259" key="6">
    <source>
        <dbReference type="PROSITE" id="PS50975"/>
    </source>
</evidence>
<comment type="catalytic activity">
    <reaction evidence="4 5">
        <text>5-amino-1-(5-phospho-beta-D-ribosyl)imidazole + hydrogencarbonate + ATP = 5-carboxyamino-1-(5-phospho-D-ribosyl)imidazole + ADP + phosphate + 2 H(+)</text>
        <dbReference type="Rhea" id="RHEA:19317"/>
        <dbReference type="ChEBI" id="CHEBI:15378"/>
        <dbReference type="ChEBI" id="CHEBI:17544"/>
        <dbReference type="ChEBI" id="CHEBI:30616"/>
        <dbReference type="ChEBI" id="CHEBI:43474"/>
        <dbReference type="ChEBI" id="CHEBI:58730"/>
        <dbReference type="ChEBI" id="CHEBI:137981"/>
        <dbReference type="ChEBI" id="CHEBI:456216"/>
        <dbReference type="EC" id="6.3.4.18"/>
    </reaction>
</comment>
<proteinExistence type="inferred from homology"/>
<protein>
    <recommendedName>
        <fullName evidence="4 5">N5-carboxyaminoimidazole ribonucleotide synthase</fullName>
        <shortName evidence="4 5">N5-CAIR synthase</shortName>
        <ecNumber evidence="4 5">6.3.4.18</ecNumber>
    </recommendedName>
    <alternativeName>
        <fullName evidence="4 5">5-(carboxyamino)imidazole ribonucleotide synthetase</fullName>
    </alternativeName>
</protein>
<dbReference type="AlphaFoldDB" id="A0A6B1DXA7"/>
<dbReference type="InterPro" id="IPR011761">
    <property type="entry name" value="ATP-grasp"/>
</dbReference>
<feature type="binding site" evidence="4">
    <location>
        <position position="149"/>
    </location>
    <ligand>
        <name>ATP</name>
        <dbReference type="ChEBI" id="CHEBI:30616"/>
    </ligand>
</feature>
<dbReference type="GO" id="GO:0005524">
    <property type="term" value="F:ATP binding"/>
    <property type="evidence" value="ECO:0007669"/>
    <property type="project" value="UniProtKB-UniRule"/>
</dbReference>
<dbReference type="GO" id="GO:0006189">
    <property type="term" value="P:'de novo' IMP biosynthetic process"/>
    <property type="evidence" value="ECO:0007669"/>
    <property type="project" value="UniProtKB-UniRule"/>
</dbReference>
<dbReference type="SUPFAM" id="SSF51246">
    <property type="entry name" value="Rudiment single hybrid motif"/>
    <property type="match status" value="1"/>
</dbReference>
<dbReference type="PANTHER" id="PTHR11609">
    <property type="entry name" value="PURINE BIOSYNTHESIS PROTEIN 6/7, PUR6/7"/>
    <property type="match status" value="1"/>
</dbReference>
<evidence type="ECO:0000256" key="4">
    <source>
        <dbReference type="HAMAP-Rule" id="MF_01928"/>
    </source>
</evidence>
<comment type="function">
    <text evidence="5">Catalyzes the ATP-dependent conversion of 5-aminoimidazole ribonucleotide (AIR) and HCO(3)- to N5-carboxyaminoimidazole ribonucleotide (N5-CAIR).</text>
</comment>
<dbReference type="PANTHER" id="PTHR11609:SF5">
    <property type="entry name" value="PHOSPHORIBOSYLAMINOIMIDAZOLE CARBOXYLASE"/>
    <property type="match status" value="1"/>
</dbReference>
<dbReference type="InterPro" id="IPR011054">
    <property type="entry name" value="Rudment_hybrid_motif"/>
</dbReference>
<dbReference type="NCBIfam" id="NF004676">
    <property type="entry name" value="PRK06019.1-2"/>
    <property type="match status" value="1"/>
</dbReference>
<feature type="binding site" evidence="4">
    <location>
        <begin position="269"/>
        <end position="270"/>
    </location>
    <ligand>
        <name>ATP</name>
        <dbReference type="ChEBI" id="CHEBI:30616"/>
    </ligand>
</feature>
<reference evidence="7" key="1">
    <citation type="submission" date="2019-09" db="EMBL/GenBank/DDBJ databases">
        <title>Characterisation of the sponge microbiome using genome-centric metagenomics.</title>
        <authorList>
            <person name="Engelberts J.P."/>
            <person name="Robbins S.J."/>
            <person name="De Goeij J.M."/>
            <person name="Aranda M."/>
            <person name="Bell S.C."/>
            <person name="Webster N.S."/>
        </authorList>
    </citation>
    <scope>NUCLEOTIDE SEQUENCE</scope>
    <source>
        <strain evidence="7">SB0662_bin_9</strain>
    </source>
</reference>
<dbReference type="NCBIfam" id="NF004679">
    <property type="entry name" value="PRK06019.1-5"/>
    <property type="match status" value="1"/>
</dbReference>
<feature type="binding site" evidence="4">
    <location>
        <begin position="184"/>
        <end position="187"/>
    </location>
    <ligand>
        <name>ATP</name>
        <dbReference type="ChEBI" id="CHEBI:30616"/>
    </ligand>
</feature>
<dbReference type="Pfam" id="PF22660">
    <property type="entry name" value="RS_preATP-grasp-like"/>
    <property type="match status" value="1"/>
</dbReference>
<dbReference type="InterPro" id="IPR013815">
    <property type="entry name" value="ATP_grasp_subdomain_1"/>
</dbReference>
<dbReference type="Pfam" id="PF02222">
    <property type="entry name" value="ATP-grasp"/>
    <property type="match status" value="1"/>
</dbReference>
<gene>
    <name evidence="4 5" type="primary">purK</name>
    <name evidence="7" type="ORF">F4Y08_15210</name>
</gene>
<dbReference type="InterPro" id="IPR005875">
    <property type="entry name" value="PurK"/>
</dbReference>
<dbReference type="GO" id="GO:0004638">
    <property type="term" value="F:phosphoribosylaminoimidazole carboxylase activity"/>
    <property type="evidence" value="ECO:0007669"/>
    <property type="project" value="InterPro"/>
</dbReference>
<dbReference type="GO" id="GO:0005829">
    <property type="term" value="C:cytosol"/>
    <property type="evidence" value="ECO:0007669"/>
    <property type="project" value="TreeGrafter"/>
</dbReference>
<comment type="caution">
    <text evidence="7">The sequence shown here is derived from an EMBL/GenBank/DDBJ whole genome shotgun (WGS) entry which is preliminary data.</text>
</comment>
<dbReference type="EC" id="6.3.4.18" evidence="4 5"/>
<feature type="binding site" evidence="4">
    <location>
        <position position="192"/>
    </location>
    <ligand>
        <name>ATP</name>
        <dbReference type="ChEBI" id="CHEBI:30616"/>
    </ligand>
</feature>
<dbReference type="InterPro" id="IPR040686">
    <property type="entry name" value="PurK_C"/>
</dbReference>
<evidence type="ECO:0000256" key="1">
    <source>
        <dbReference type="ARBA" id="ARBA00022741"/>
    </source>
</evidence>
<evidence type="ECO:0000313" key="7">
    <source>
        <dbReference type="EMBL" id="MYD91656.1"/>
    </source>
</evidence>
<dbReference type="Gene3D" id="3.30.470.20">
    <property type="entry name" value="ATP-grasp fold, B domain"/>
    <property type="match status" value="1"/>
</dbReference>
<dbReference type="EMBL" id="VXPY01000106">
    <property type="protein sequence ID" value="MYD91656.1"/>
    <property type="molecule type" value="Genomic_DNA"/>
</dbReference>
<dbReference type="Gene3D" id="3.30.1490.20">
    <property type="entry name" value="ATP-grasp fold, A domain"/>
    <property type="match status" value="1"/>
</dbReference>
<name>A0A6B1DXA7_9CHLR</name>
<feature type="binding site" evidence="4">
    <location>
        <position position="110"/>
    </location>
    <ligand>
        <name>ATP</name>
        <dbReference type="ChEBI" id="CHEBI:30616"/>
    </ligand>
</feature>
<dbReference type="NCBIfam" id="TIGR01161">
    <property type="entry name" value="purK"/>
    <property type="match status" value="1"/>
</dbReference>
<evidence type="ECO:0000256" key="2">
    <source>
        <dbReference type="ARBA" id="ARBA00022755"/>
    </source>
</evidence>
<organism evidence="7">
    <name type="scientific">Caldilineaceae bacterium SB0662_bin_9</name>
    <dbReference type="NCBI Taxonomy" id="2605258"/>
    <lineage>
        <taxon>Bacteria</taxon>
        <taxon>Bacillati</taxon>
        <taxon>Chloroflexota</taxon>
        <taxon>Caldilineae</taxon>
        <taxon>Caldilineales</taxon>
        <taxon>Caldilineaceae</taxon>
    </lineage>
</organism>
<dbReference type="Pfam" id="PF17769">
    <property type="entry name" value="PurK_C"/>
    <property type="match status" value="1"/>
</dbReference>
<sequence>MGLDAALPPGACIGILGSGQLGRMLCHAARELGYRTAVFSEEAGSPAGQVADREYVGRLESPADMGNFAGGVQVVTYEFENIPVAALRVCLDRGVQVRPGPDALHTIQSRIREKTHLQQHGVPVSPFAVLRAGEPPPPAPNLPFPCLLKTARFGYDGKGQVHVSSPDELPRAWQELGGQDAVLESVVDFAHELSVVMARSPSGDEAVYPVVLNHHRNLILDISVAPAPIPAATARRAQELTRKIAGSLDLVGLFCVEYFLLATGELMVNEIAPRTHNSGHWTIEGCETSQFAQQVRAVCGLPLGSVAMRGGSAMANLLGELWPRYGDLPIGHAEWGLDAFLHLYGKGEAKPGRKMGHVTATAMSVREAAQRVDGVRQALGGWPAAPEFLAVVSGPHPNSAESAEEMQR</sequence>
<feature type="domain" description="ATP-grasp" evidence="6">
    <location>
        <begin position="114"/>
        <end position="299"/>
    </location>
</feature>
<comment type="pathway">
    <text evidence="4 5">Purine metabolism; IMP biosynthesis via de novo pathway; 5-amino-1-(5-phospho-D-ribosyl)imidazole-4-carboxylate from 5-amino-1-(5-phospho-D-ribosyl)imidazole (N5-CAIR route): step 1/2.</text>
</comment>
<keyword evidence="3 4" id="KW-0067">ATP-binding</keyword>
<keyword evidence="1 4" id="KW-0547">Nucleotide-binding</keyword>
<comment type="similarity">
    <text evidence="4 5">Belongs to the PurK/PurT family.</text>
</comment>
<dbReference type="SUPFAM" id="SSF52440">
    <property type="entry name" value="PreATP-grasp domain"/>
    <property type="match status" value="1"/>
</dbReference>
<feature type="binding site" evidence="4">
    <location>
        <begin position="154"/>
        <end position="160"/>
    </location>
    <ligand>
        <name>ATP</name>
        <dbReference type="ChEBI" id="CHEBI:30616"/>
    </ligand>
</feature>
<keyword evidence="4 5" id="KW-0436">Ligase</keyword>
<dbReference type="GO" id="GO:0046872">
    <property type="term" value="F:metal ion binding"/>
    <property type="evidence" value="ECO:0007669"/>
    <property type="project" value="InterPro"/>
</dbReference>
<dbReference type="InterPro" id="IPR054350">
    <property type="entry name" value="PurT/PurK_preATP-grasp"/>
</dbReference>
<dbReference type="Gene3D" id="3.40.50.20">
    <property type="match status" value="1"/>
</dbReference>
<evidence type="ECO:0000256" key="5">
    <source>
        <dbReference type="RuleBase" id="RU361200"/>
    </source>
</evidence>
<feature type="binding site" evidence="4">
    <location>
        <position position="215"/>
    </location>
    <ligand>
        <name>ATP</name>
        <dbReference type="ChEBI" id="CHEBI:30616"/>
    </ligand>
</feature>
<evidence type="ECO:0000256" key="3">
    <source>
        <dbReference type="ARBA" id="ARBA00022840"/>
    </source>
</evidence>
<dbReference type="InterPro" id="IPR016185">
    <property type="entry name" value="PreATP-grasp_dom_sf"/>
</dbReference>
<dbReference type="UniPathway" id="UPA00074">
    <property type="reaction ID" value="UER00942"/>
</dbReference>
<dbReference type="HAMAP" id="MF_01928">
    <property type="entry name" value="PurK"/>
    <property type="match status" value="1"/>
</dbReference>
<dbReference type="PROSITE" id="PS50975">
    <property type="entry name" value="ATP_GRASP"/>
    <property type="match status" value="1"/>
</dbReference>
<dbReference type="GO" id="GO:0034028">
    <property type="term" value="F:5-(carboxyamino)imidazole ribonucleotide synthase activity"/>
    <property type="evidence" value="ECO:0007669"/>
    <property type="project" value="UniProtKB-UniRule"/>
</dbReference>